<sequence>MATSSANVTLRNGSVVPAIAFGSGTKWYATKQDAKEAAEGDGPVVSREVVDSIKRALHAGIRHLDTAEMYDTEDEIGAAIHEFLAESGLERSDLYITSKIFTGATDVRGTLTHALSRLQLDYLDQYLLHTPFIEDIPDNTKTLGEIWAEIEAVHRDGLVRDIGVSNFGIPHLEVLREDATIFPLVNQIEFHPLLQQRELAEYAKEHGVTLASYAPLTPLTVSADKVDAAVLDALKEALDAIADRTGKTRAQVLLRWNLQKGRVVVSTTGNAKRLAALVDVQEFELTEDEVQTIDAAGETASFRKFWDDKKFD</sequence>
<protein>
    <recommendedName>
        <fullName evidence="7">NADP-dependent oxidoreductase domain-containing protein</fullName>
    </recommendedName>
</protein>
<feature type="active site" description="Proton donor" evidence="4">
    <location>
        <position position="70"/>
    </location>
</feature>
<dbReference type="STRING" id="578462.A0A0L0SSI0"/>
<comment type="similarity">
    <text evidence="1">Belongs to the aldo/keto reductase family.</text>
</comment>
<dbReference type="AlphaFoldDB" id="A0A0L0SSI0"/>
<dbReference type="Proteomes" id="UP000054350">
    <property type="component" value="Unassembled WGS sequence"/>
</dbReference>
<dbReference type="InterPro" id="IPR018170">
    <property type="entry name" value="Aldo/ket_reductase_CS"/>
</dbReference>
<dbReference type="VEuPathDB" id="FungiDB:AMAG_10965"/>
<dbReference type="eggNOG" id="KOG1577">
    <property type="taxonomic scope" value="Eukaryota"/>
</dbReference>
<dbReference type="InterPro" id="IPR023210">
    <property type="entry name" value="NADP_OxRdtase_dom"/>
</dbReference>
<feature type="domain" description="NADP-dependent oxidoreductase" evidence="7">
    <location>
        <begin position="40"/>
        <end position="296"/>
    </location>
</feature>
<evidence type="ECO:0000259" key="7">
    <source>
        <dbReference type="Pfam" id="PF00248"/>
    </source>
</evidence>
<keyword evidence="3" id="KW-0560">Oxidoreductase</keyword>
<organism evidence="8 9">
    <name type="scientific">Allomyces macrogynus (strain ATCC 38327)</name>
    <name type="common">Allomyces javanicus var. macrogynus</name>
    <dbReference type="NCBI Taxonomy" id="578462"/>
    <lineage>
        <taxon>Eukaryota</taxon>
        <taxon>Fungi</taxon>
        <taxon>Fungi incertae sedis</taxon>
        <taxon>Blastocladiomycota</taxon>
        <taxon>Blastocladiomycetes</taxon>
        <taxon>Blastocladiales</taxon>
        <taxon>Blastocladiaceae</taxon>
        <taxon>Allomyces</taxon>
    </lineage>
</organism>
<dbReference type="OMA" id="PWMREHG"/>
<dbReference type="InterPro" id="IPR020471">
    <property type="entry name" value="AKR"/>
</dbReference>
<dbReference type="PROSITE" id="PS00062">
    <property type="entry name" value="ALDOKETO_REDUCTASE_2"/>
    <property type="match status" value="1"/>
</dbReference>
<dbReference type="CDD" id="cd19120">
    <property type="entry name" value="AKR_AKR3C2-3"/>
    <property type="match status" value="1"/>
</dbReference>
<accession>A0A0L0SSI0</accession>
<evidence type="ECO:0000256" key="3">
    <source>
        <dbReference type="ARBA" id="ARBA00023002"/>
    </source>
</evidence>
<dbReference type="Pfam" id="PF00248">
    <property type="entry name" value="Aldo_ket_red"/>
    <property type="match status" value="1"/>
</dbReference>
<dbReference type="InterPro" id="IPR044494">
    <property type="entry name" value="AKR3C2/3"/>
</dbReference>
<reference evidence="9" key="2">
    <citation type="submission" date="2009-11" db="EMBL/GenBank/DDBJ databases">
        <title>The Genome Sequence of Allomyces macrogynus strain ATCC 38327.</title>
        <authorList>
            <consortium name="The Broad Institute Genome Sequencing Platform"/>
            <person name="Russ C."/>
            <person name="Cuomo C."/>
            <person name="Shea T."/>
            <person name="Young S.K."/>
            <person name="Zeng Q."/>
            <person name="Koehrsen M."/>
            <person name="Haas B."/>
            <person name="Borodovsky M."/>
            <person name="Guigo R."/>
            <person name="Alvarado L."/>
            <person name="Berlin A."/>
            <person name="Borenstein D."/>
            <person name="Chen Z."/>
            <person name="Engels R."/>
            <person name="Freedman E."/>
            <person name="Gellesch M."/>
            <person name="Goldberg J."/>
            <person name="Griggs A."/>
            <person name="Gujja S."/>
            <person name="Heiman D."/>
            <person name="Hepburn T."/>
            <person name="Howarth C."/>
            <person name="Jen D."/>
            <person name="Larson L."/>
            <person name="Lewis B."/>
            <person name="Mehta T."/>
            <person name="Park D."/>
            <person name="Pearson M."/>
            <person name="Roberts A."/>
            <person name="Saif S."/>
            <person name="Shenoy N."/>
            <person name="Sisk P."/>
            <person name="Stolte C."/>
            <person name="Sykes S."/>
            <person name="Walk T."/>
            <person name="White J."/>
            <person name="Yandava C."/>
            <person name="Burger G."/>
            <person name="Gray M.W."/>
            <person name="Holland P.W.H."/>
            <person name="King N."/>
            <person name="Lang F.B.F."/>
            <person name="Roger A.J."/>
            <person name="Ruiz-Trillo I."/>
            <person name="Lander E."/>
            <person name="Nusbaum C."/>
        </authorList>
    </citation>
    <scope>NUCLEOTIDE SEQUENCE [LARGE SCALE GENOMIC DNA]</scope>
    <source>
        <strain evidence="9">ATCC 38327</strain>
    </source>
</reference>
<dbReference type="SUPFAM" id="SSF51430">
    <property type="entry name" value="NAD(P)-linked oxidoreductase"/>
    <property type="match status" value="1"/>
</dbReference>
<dbReference type="GO" id="GO:0016652">
    <property type="term" value="F:oxidoreductase activity, acting on NAD(P)H as acceptor"/>
    <property type="evidence" value="ECO:0007669"/>
    <property type="project" value="InterPro"/>
</dbReference>
<evidence type="ECO:0000256" key="5">
    <source>
        <dbReference type="PIRSR" id="PIRSR000097-2"/>
    </source>
</evidence>
<dbReference type="PIRSF" id="PIRSF000097">
    <property type="entry name" value="AKR"/>
    <property type="match status" value="1"/>
</dbReference>
<name>A0A0L0SSI0_ALLM3</name>
<evidence type="ECO:0000313" key="9">
    <source>
        <dbReference type="Proteomes" id="UP000054350"/>
    </source>
</evidence>
<reference evidence="8 9" key="1">
    <citation type="submission" date="2009-11" db="EMBL/GenBank/DDBJ databases">
        <title>Annotation of Allomyces macrogynus ATCC 38327.</title>
        <authorList>
            <consortium name="The Broad Institute Genome Sequencing Platform"/>
            <person name="Russ C."/>
            <person name="Cuomo C."/>
            <person name="Burger G."/>
            <person name="Gray M.W."/>
            <person name="Holland P.W.H."/>
            <person name="King N."/>
            <person name="Lang F.B.F."/>
            <person name="Roger A.J."/>
            <person name="Ruiz-Trillo I."/>
            <person name="Young S.K."/>
            <person name="Zeng Q."/>
            <person name="Gargeya S."/>
            <person name="Fitzgerald M."/>
            <person name="Haas B."/>
            <person name="Abouelleil A."/>
            <person name="Alvarado L."/>
            <person name="Arachchi H.M."/>
            <person name="Berlin A."/>
            <person name="Chapman S.B."/>
            <person name="Gearin G."/>
            <person name="Goldberg J."/>
            <person name="Griggs A."/>
            <person name="Gujja S."/>
            <person name="Hansen M."/>
            <person name="Heiman D."/>
            <person name="Howarth C."/>
            <person name="Larimer J."/>
            <person name="Lui A."/>
            <person name="MacDonald P.J.P."/>
            <person name="McCowen C."/>
            <person name="Montmayeur A."/>
            <person name="Murphy C."/>
            <person name="Neiman D."/>
            <person name="Pearson M."/>
            <person name="Priest M."/>
            <person name="Roberts A."/>
            <person name="Saif S."/>
            <person name="Shea T."/>
            <person name="Sisk P."/>
            <person name="Stolte C."/>
            <person name="Sykes S."/>
            <person name="Wortman J."/>
            <person name="Nusbaum C."/>
            <person name="Birren B."/>
        </authorList>
    </citation>
    <scope>NUCLEOTIDE SEQUENCE [LARGE SCALE GENOMIC DNA]</scope>
    <source>
        <strain evidence="8 9">ATCC 38327</strain>
    </source>
</reference>
<dbReference type="Gene3D" id="3.20.20.100">
    <property type="entry name" value="NADP-dependent oxidoreductase domain"/>
    <property type="match status" value="1"/>
</dbReference>
<keyword evidence="2" id="KW-0521">NADP</keyword>
<dbReference type="EMBL" id="GG745347">
    <property type="protein sequence ID" value="KNE65324.1"/>
    <property type="molecule type" value="Genomic_DNA"/>
</dbReference>
<proteinExistence type="inferred from homology"/>
<dbReference type="OrthoDB" id="416253at2759"/>
<evidence type="ECO:0000256" key="6">
    <source>
        <dbReference type="PIRSR" id="PIRSR000097-3"/>
    </source>
</evidence>
<feature type="binding site" evidence="5">
    <location>
        <position position="129"/>
    </location>
    <ligand>
        <name>substrate</name>
    </ligand>
</feature>
<evidence type="ECO:0000313" key="8">
    <source>
        <dbReference type="EMBL" id="KNE65324.1"/>
    </source>
</evidence>
<dbReference type="InterPro" id="IPR036812">
    <property type="entry name" value="NAD(P)_OxRdtase_dom_sf"/>
</dbReference>
<gene>
    <name evidence="8" type="ORF">AMAG_10965</name>
</gene>
<dbReference type="PANTHER" id="PTHR43827:SF3">
    <property type="entry name" value="NADP-DEPENDENT OXIDOREDUCTASE DOMAIN-CONTAINING PROTEIN"/>
    <property type="match status" value="1"/>
</dbReference>
<dbReference type="PRINTS" id="PR00069">
    <property type="entry name" value="ALDKETRDTASE"/>
</dbReference>
<keyword evidence="9" id="KW-1185">Reference proteome</keyword>
<evidence type="ECO:0000256" key="2">
    <source>
        <dbReference type="ARBA" id="ARBA00022857"/>
    </source>
</evidence>
<feature type="site" description="Lowers pKa of active site Tyr" evidence="6">
    <location>
        <position position="99"/>
    </location>
</feature>
<evidence type="ECO:0000256" key="1">
    <source>
        <dbReference type="ARBA" id="ARBA00007905"/>
    </source>
</evidence>
<dbReference type="FunFam" id="3.20.20.100:FF:000002">
    <property type="entry name" value="2,5-diketo-D-gluconic acid reductase A"/>
    <property type="match status" value="1"/>
</dbReference>
<evidence type="ECO:0000256" key="4">
    <source>
        <dbReference type="PIRSR" id="PIRSR000097-1"/>
    </source>
</evidence>
<dbReference type="PANTHER" id="PTHR43827">
    <property type="entry name" value="2,5-DIKETO-D-GLUCONIC ACID REDUCTASE"/>
    <property type="match status" value="1"/>
</dbReference>
<dbReference type="GO" id="GO:0016616">
    <property type="term" value="F:oxidoreductase activity, acting on the CH-OH group of donors, NAD or NADP as acceptor"/>
    <property type="evidence" value="ECO:0007669"/>
    <property type="project" value="UniProtKB-ARBA"/>
</dbReference>